<sequence>MGSATTGRPSVPAFKVSITTLSLLARTSSSPLRPSTGSSTKYNLIPAEAKCPSLLSSASRSWGRSRFSSSMRMSMSWMTRNRRPQGKLWMARIFGGRLWYLSLSDARSQVKTTQTLQCTHVGNAVLR</sequence>
<keyword evidence="2" id="KW-1185">Reference proteome</keyword>
<proteinExistence type="predicted"/>
<dbReference type="AlphaFoldDB" id="A0A4Y7RIY0"/>
<organism evidence="1 2">
    <name type="scientific">Coprinellus micaceus</name>
    <name type="common">Glistening ink-cap mushroom</name>
    <name type="synonym">Coprinus micaceus</name>
    <dbReference type="NCBI Taxonomy" id="71717"/>
    <lineage>
        <taxon>Eukaryota</taxon>
        <taxon>Fungi</taxon>
        <taxon>Dikarya</taxon>
        <taxon>Basidiomycota</taxon>
        <taxon>Agaricomycotina</taxon>
        <taxon>Agaricomycetes</taxon>
        <taxon>Agaricomycetidae</taxon>
        <taxon>Agaricales</taxon>
        <taxon>Agaricineae</taxon>
        <taxon>Psathyrellaceae</taxon>
        <taxon>Coprinellus</taxon>
    </lineage>
</organism>
<reference evidence="1 2" key="1">
    <citation type="journal article" date="2019" name="Nat. Ecol. Evol.">
        <title>Megaphylogeny resolves global patterns of mushroom evolution.</title>
        <authorList>
            <person name="Varga T."/>
            <person name="Krizsan K."/>
            <person name="Foldi C."/>
            <person name="Dima B."/>
            <person name="Sanchez-Garcia M."/>
            <person name="Sanchez-Ramirez S."/>
            <person name="Szollosi G.J."/>
            <person name="Szarkandi J.G."/>
            <person name="Papp V."/>
            <person name="Albert L."/>
            <person name="Andreopoulos W."/>
            <person name="Angelini C."/>
            <person name="Antonin V."/>
            <person name="Barry K.W."/>
            <person name="Bougher N.L."/>
            <person name="Buchanan P."/>
            <person name="Buyck B."/>
            <person name="Bense V."/>
            <person name="Catcheside P."/>
            <person name="Chovatia M."/>
            <person name="Cooper J."/>
            <person name="Damon W."/>
            <person name="Desjardin D."/>
            <person name="Finy P."/>
            <person name="Geml J."/>
            <person name="Haridas S."/>
            <person name="Hughes K."/>
            <person name="Justo A."/>
            <person name="Karasinski D."/>
            <person name="Kautmanova I."/>
            <person name="Kiss B."/>
            <person name="Kocsube S."/>
            <person name="Kotiranta H."/>
            <person name="LaButti K.M."/>
            <person name="Lechner B.E."/>
            <person name="Liimatainen K."/>
            <person name="Lipzen A."/>
            <person name="Lukacs Z."/>
            <person name="Mihaltcheva S."/>
            <person name="Morgado L.N."/>
            <person name="Niskanen T."/>
            <person name="Noordeloos M.E."/>
            <person name="Ohm R.A."/>
            <person name="Ortiz-Santana B."/>
            <person name="Ovrebo C."/>
            <person name="Racz N."/>
            <person name="Riley R."/>
            <person name="Savchenko A."/>
            <person name="Shiryaev A."/>
            <person name="Soop K."/>
            <person name="Spirin V."/>
            <person name="Szebenyi C."/>
            <person name="Tomsovsky M."/>
            <person name="Tulloss R.E."/>
            <person name="Uehling J."/>
            <person name="Grigoriev I.V."/>
            <person name="Vagvolgyi C."/>
            <person name="Papp T."/>
            <person name="Martin F.M."/>
            <person name="Miettinen O."/>
            <person name="Hibbett D.S."/>
            <person name="Nagy L.G."/>
        </authorList>
    </citation>
    <scope>NUCLEOTIDE SEQUENCE [LARGE SCALE GENOMIC DNA]</scope>
    <source>
        <strain evidence="1 2">FP101781</strain>
    </source>
</reference>
<evidence type="ECO:0000313" key="1">
    <source>
        <dbReference type="EMBL" id="TEB08968.1"/>
    </source>
</evidence>
<name>A0A4Y7RIY0_COPMI</name>
<comment type="caution">
    <text evidence="1">The sequence shown here is derived from an EMBL/GenBank/DDBJ whole genome shotgun (WGS) entry which is preliminary data.</text>
</comment>
<evidence type="ECO:0000313" key="2">
    <source>
        <dbReference type="Proteomes" id="UP000298030"/>
    </source>
</evidence>
<dbReference type="Proteomes" id="UP000298030">
    <property type="component" value="Unassembled WGS sequence"/>
</dbReference>
<accession>A0A4Y7RIY0</accession>
<protein>
    <submittedName>
        <fullName evidence="1">Uncharacterized protein</fullName>
    </submittedName>
</protein>
<gene>
    <name evidence="1" type="ORF">FA13DRAFT_1749598</name>
</gene>
<dbReference type="EMBL" id="QPFP01000530">
    <property type="protein sequence ID" value="TEB08968.1"/>
    <property type="molecule type" value="Genomic_DNA"/>
</dbReference>